<feature type="transmembrane region" description="Helical" evidence="8">
    <location>
        <begin position="115"/>
        <end position="136"/>
    </location>
</feature>
<dbReference type="PANTHER" id="PTHR34975">
    <property type="entry name" value="SPORE GERMINATION PROTEIN A2"/>
    <property type="match status" value="1"/>
</dbReference>
<evidence type="ECO:0000313" key="10">
    <source>
        <dbReference type="Proteomes" id="UP000516160"/>
    </source>
</evidence>
<evidence type="ECO:0000256" key="4">
    <source>
        <dbReference type="ARBA" id="ARBA00022544"/>
    </source>
</evidence>
<dbReference type="RefSeq" id="WP_213168244.1">
    <property type="nucleotide sequence ID" value="NZ_CP058559.1"/>
</dbReference>
<sequence length="367" mass="41615">MRKRDEKTFQITDSQLFTMMIGVLVGVGVTSLPREAAEVAGRDGWISIITATILGIMYLYICISYCKLFPNLSLAESMQIVLGRYLGIFLTIIYALYTFATAAVIMRFFLESNYVYFNLYYSMLLPFGVTAFILVYMGRCGLATLARVSEVVFIFSFAFVVLFFFPDKGANFLSLRPVSQLGAMPIIESIPTTALAFLGLEVILVFYPFLEKKETAFRVSAMATALTGIFYTGVFIGTITILGLEATKIFIWPFMEYLKLISFQIVERIDNMFVYLWTAKVFMVTTIQYFAGTFSLSMLTKRKYHDIWVLVCWPVFYIIGCLPQNLVMVTEFTSFVSKYGGLFVFVLPIVLLTVAKIRGLNYAKSKK</sequence>
<dbReference type="GO" id="GO:0009847">
    <property type="term" value="P:spore germination"/>
    <property type="evidence" value="ECO:0007669"/>
    <property type="project" value="InterPro"/>
</dbReference>
<evidence type="ECO:0000256" key="1">
    <source>
        <dbReference type="ARBA" id="ARBA00004141"/>
    </source>
</evidence>
<dbReference type="Pfam" id="PF03845">
    <property type="entry name" value="Spore_permease"/>
    <property type="match status" value="1"/>
</dbReference>
<proteinExistence type="inferred from homology"/>
<organism evidence="9 10">
    <name type="scientific">Alkalicella caledoniensis</name>
    <dbReference type="NCBI Taxonomy" id="2731377"/>
    <lineage>
        <taxon>Bacteria</taxon>
        <taxon>Bacillati</taxon>
        <taxon>Bacillota</taxon>
        <taxon>Clostridia</taxon>
        <taxon>Eubacteriales</taxon>
        <taxon>Proteinivoracaceae</taxon>
        <taxon>Alkalicella</taxon>
    </lineage>
</organism>
<reference evidence="9 10" key="1">
    <citation type="submission" date="2020-07" db="EMBL/GenBank/DDBJ databases">
        <title>Alkalicella. sp. LB2 genome.</title>
        <authorList>
            <person name="Postec A."/>
            <person name="Quemeneur M."/>
        </authorList>
    </citation>
    <scope>NUCLEOTIDE SEQUENCE [LARGE SCALE GENOMIC DNA]</scope>
    <source>
        <strain evidence="9 10">LB2</strain>
    </source>
</reference>
<feature type="transmembrane region" description="Helical" evidence="8">
    <location>
        <begin position="307"/>
        <end position="327"/>
    </location>
</feature>
<comment type="subcellular location">
    <subcellularLocation>
        <location evidence="1">Membrane</location>
        <topology evidence="1">Multi-pass membrane protein</topology>
    </subcellularLocation>
</comment>
<dbReference type="Gene3D" id="1.20.1740.10">
    <property type="entry name" value="Amino acid/polyamine transporter I"/>
    <property type="match status" value="1"/>
</dbReference>
<feature type="transmembrane region" description="Helical" evidence="8">
    <location>
        <begin position="186"/>
        <end position="207"/>
    </location>
</feature>
<comment type="similarity">
    <text evidence="2">Belongs to the amino acid-polyamine-organocation (APC) superfamily. Spore germination protein (SGP) (TC 2.A.3.9) family.</text>
</comment>
<evidence type="ECO:0000256" key="6">
    <source>
        <dbReference type="ARBA" id="ARBA00022989"/>
    </source>
</evidence>
<dbReference type="GO" id="GO:0016020">
    <property type="term" value="C:membrane"/>
    <property type="evidence" value="ECO:0007669"/>
    <property type="project" value="UniProtKB-SubCell"/>
</dbReference>
<dbReference type="AlphaFoldDB" id="A0A7G9W740"/>
<accession>A0A7G9W740</accession>
<evidence type="ECO:0000313" key="9">
    <source>
        <dbReference type="EMBL" id="QNO14502.1"/>
    </source>
</evidence>
<evidence type="ECO:0000256" key="5">
    <source>
        <dbReference type="ARBA" id="ARBA00022692"/>
    </source>
</evidence>
<name>A0A7G9W740_ALKCA</name>
<evidence type="ECO:0000256" key="7">
    <source>
        <dbReference type="ARBA" id="ARBA00023136"/>
    </source>
</evidence>
<feature type="transmembrane region" description="Helical" evidence="8">
    <location>
        <begin position="272"/>
        <end position="295"/>
    </location>
</feature>
<keyword evidence="5 8" id="KW-0812">Transmembrane</keyword>
<feature type="transmembrane region" description="Helical" evidence="8">
    <location>
        <begin position="339"/>
        <end position="357"/>
    </location>
</feature>
<feature type="transmembrane region" description="Helical" evidence="8">
    <location>
        <begin position="86"/>
        <end position="109"/>
    </location>
</feature>
<keyword evidence="7 8" id="KW-0472">Membrane</keyword>
<keyword evidence="6 8" id="KW-1133">Transmembrane helix</keyword>
<protein>
    <submittedName>
        <fullName evidence="9">Endospore germination permease</fullName>
    </submittedName>
</protein>
<feature type="transmembrane region" description="Helical" evidence="8">
    <location>
        <begin position="12"/>
        <end position="32"/>
    </location>
</feature>
<feature type="transmembrane region" description="Helical" evidence="8">
    <location>
        <begin position="228"/>
        <end position="252"/>
    </location>
</feature>
<dbReference type="KEGG" id="acae:HYG86_06785"/>
<keyword evidence="4" id="KW-0309">Germination</keyword>
<feature type="transmembrane region" description="Helical" evidence="8">
    <location>
        <begin position="148"/>
        <end position="166"/>
    </location>
</feature>
<keyword evidence="3" id="KW-0813">Transport</keyword>
<gene>
    <name evidence="9" type="ORF">HYG86_06785</name>
</gene>
<keyword evidence="10" id="KW-1185">Reference proteome</keyword>
<dbReference type="EMBL" id="CP058559">
    <property type="protein sequence ID" value="QNO14502.1"/>
    <property type="molecule type" value="Genomic_DNA"/>
</dbReference>
<feature type="transmembrane region" description="Helical" evidence="8">
    <location>
        <begin position="44"/>
        <end position="66"/>
    </location>
</feature>
<evidence type="ECO:0000256" key="8">
    <source>
        <dbReference type="SAM" id="Phobius"/>
    </source>
</evidence>
<dbReference type="Proteomes" id="UP000516160">
    <property type="component" value="Chromosome"/>
</dbReference>
<dbReference type="NCBIfam" id="TIGR00912">
    <property type="entry name" value="2A0309"/>
    <property type="match status" value="1"/>
</dbReference>
<dbReference type="PANTHER" id="PTHR34975:SF2">
    <property type="entry name" value="SPORE GERMINATION PROTEIN A2"/>
    <property type="match status" value="1"/>
</dbReference>
<evidence type="ECO:0000256" key="2">
    <source>
        <dbReference type="ARBA" id="ARBA00007998"/>
    </source>
</evidence>
<dbReference type="InterPro" id="IPR004761">
    <property type="entry name" value="Spore_GerAB"/>
</dbReference>
<evidence type="ECO:0000256" key="3">
    <source>
        <dbReference type="ARBA" id="ARBA00022448"/>
    </source>
</evidence>